<evidence type="ECO:0000256" key="1">
    <source>
        <dbReference type="SAM" id="Coils"/>
    </source>
</evidence>
<feature type="compositionally biased region" description="Basic residues" evidence="2">
    <location>
        <begin position="283"/>
        <end position="301"/>
    </location>
</feature>
<protein>
    <submittedName>
        <fullName evidence="3">Uncharacterized protein</fullName>
    </submittedName>
</protein>
<feature type="coiled-coil region" evidence="1">
    <location>
        <begin position="625"/>
        <end position="702"/>
    </location>
</feature>
<accession>A0AAD8W9J3</accession>
<feature type="region of interest" description="Disordered" evidence="2">
    <location>
        <begin position="186"/>
        <end position="227"/>
    </location>
</feature>
<dbReference type="EMBL" id="JAUUTY010000004">
    <property type="protein sequence ID" value="KAK1648348.1"/>
    <property type="molecule type" value="Genomic_DNA"/>
</dbReference>
<dbReference type="Proteomes" id="UP001231189">
    <property type="component" value="Unassembled WGS sequence"/>
</dbReference>
<dbReference type="AlphaFoldDB" id="A0AAD8W9J3"/>
<keyword evidence="1" id="KW-0175">Coiled coil</keyword>
<evidence type="ECO:0000313" key="3">
    <source>
        <dbReference type="EMBL" id="KAK1648348.1"/>
    </source>
</evidence>
<feature type="compositionally biased region" description="Low complexity" evidence="2">
    <location>
        <begin position="587"/>
        <end position="614"/>
    </location>
</feature>
<dbReference type="PANTHER" id="PTHR33026:SF7">
    <property type="entry name" value="OS03G0100275 PROTEIN"/>
    <property type="match status" value="1"/>
</dbReference>
<dbReference type="PANTHER" id="PTHR33026">
    <property type="entry name" value="OS06G0360600 PROTEIN"/>
    <property type="match status" value="1"/>
</dbReference>
<feature type="region of interest" description="Disordered" evidence="2">
    <location>
        <begin position="114"/>
        <end position="133"/>
    </location>
</feature>
<sequence>MSLPHPKPFVRCGGCILSPRQGSVFYKLSGLESVRTWQKSFFYVRNGGPEDYINLPEYVPGPPAMTNWLHNPKNHKESKRVANYVELSKKNSNLSSDDIVRLFLSRRVLPVQRRAHKMSQMSGQRDPTRITTNSLSPKDLILKAKQICRNTLRLDGKYGLKPYGCNDPPPRDNFARIAREELPRYAPKRKFPDDVDPDPYIRGPHQMGPTHSRRPGNFQTQNPAVDSDTNDDLVVLEVLEHVAPLAAQVGPEFGQALAQGQAPKSRKNKAPAEDAGPSEAMPAKRHKKKGSLGPHGRKRRHEMPTAAGSPLVLTRSAPGMPPEASEDPARTSPPPPQSSPARSGAGTAPSSLCGGNINSGVAPNPPDFRAEEDFISPPEFEDTGASNMGAGTEDAGRWEPLLLHRQRILLRPHQPRMLLHRHNKGRSCAASAKGRSCAAGGTPAGKPASAPPPTPPEGTIITAQQLTAAVTSATTPPSGSQGQSLVLHAGRAAVSAGEKALAQLGRIVQVTRGEVDLGGLREYVDKWNRADLSPATCGLGKDKLPVVDNSGPRSTAQHLNRLKRAVKEFDTAWHDASANVVAPSTPGSNSSRGCCGSTGTSARPSAPSSRPTASAKVTALPETSLEELTGQISALQAEKEKLALEHINALDAQRTSFAAGAAKVKEVLKELAEATEKLQKELEDKAKQLKEVQDRNATLLADQAEFDRLIAQADNQALKLFPDSQPLAYKRVMELRTEHGVADPEAAWNAYDHLVALYARITHMKVVDRHLGDVPEVALQVFKFLWPGEAAPEDLTGLAQRLRDAGQRFSEWKHSSARAGVDAALRVACSWYDDLDLNALHSMRADAPTNTDPAKAAKRRDQAYRIAHFISTSTFIPPPADIADEIS</sequence>
<feature type="region of interest" description="Disordered" evidence="2">
    <location>
        <begin position="256"/>
        <end position="393"/>
    </location>
</feature>
<feature type="region of interest" description="Disordered" evidence="2">
    <location>
        <begin position="579"/>
        <end position="614"/>
    </location>
</feature>
<feature type="region of interest" description="Disordered" evidence="2">
    <location>
        <begin position="424"/>
        <end position="459"/>
    </location>
</feature>
<feature type="compositionally biased region" description="Polar residues" evidence="2">
    <location>
        <begin position="119"/>
        <end position="133"/>
    </location>
</feature>
<name>A0AAD8W9J3_LOLMU</name>
<organism evidence="3 4">
    <name type="scientific">Lolium multiflorum</name>
    <name type="common">Italian ryegrass</name>
    <name type="synonym">Lolium perenne subsp. multiflorum</name>
    <dbReference type="NCBI Taxonomy" id="4521"/>
    <lineage>
        <taxon>Eukaryota</taxon>
        <taxon>Viridiplantae</taxon>
        <taxon>Streptophyta</taxon>
        <taxon>Embryophyta</taxon>
        <taxon>Tracheophyta</taxon>
        <taxon>Spermatophyta</taxon>
        <taxon>Magnoliopsida</taxon>
        <taxon>Liliopsida</taxon>
        <taxon>Poales</taxon>
        <taxon>Poaceae</taxon>
        <taxon>BOP clade</taxon>
        <taxon>Pooideae</taxon>
        <taxon>Poodae</taxon>
        <taxon>Poeae</taxon>
        <taxon>Poeae Chloroplast Group 2 (Poeae type)</taxon>
        <taxon>Loliodinae</taxon>
        <taxon>Loliinae</taxon>
        <taxon>Lolium</taxon>
    </lineage>
</organism>
<gene>
    <name evidence="3" type="ORF">QYE76_066153</name>
</gene>
<comment type="caution">
    <text evidence="3">The sequence shown here is derived from an EMBL/GenBank/DDBJ whole genome shotgun (WGS) entry which is preliminary data.</text>
</comment>
<feature type="compositionally biased region" description="Low complexity" evidence="2">
    <location>
        <begin position="438"/>
        <end position="448"/>
    </location>
</feature>
<reference evidence="3" key="1">
    <citation type="submission" date="2023-07" db="EMBL/GenBank/DDBJ databases">
        <title>A chromosome-level genome assembly of Lolium multiflorum.</title>
        <authorList>
            <person name="Chen Y."/>
            <person name="Copetti D."/>
            <person name="Kolliker R."/>
            <person name="Studer B."/>
        </authorList>
    </citation>
    <scope>NUCLEOTIDE SEQUENCE</scope>
    <source>
        <strain evidence="3">02402/16</strain>
        <tissue evidence="3">Leaf</tissue>
    </source>
</reference>
<proteinExistence type="predicted"/>
<evidence type="ECO:0000313" key="4">
    <source>
        <dbReference type="Proteomes" id="UP001231189"/>
    </source>
</evidence>
<keyword evidence="4" id="KW-1185">Reference proteome</keyword>
<evidence type="ECO:0000256" key="2">
    <source>
        <dbReference type="SAM" id="MobiDB-lite"/>
    </source>
</evidence>